<dbReference type="AlphaFoldDB" id="A0A498JRI0"/>
<comment type="caution">
    <text evidence="5">The sequence shown here is derived from an EMBL/GenBank/DDBJ whole genome shotgun (WGS) entry which is preliminary data.</text>
</comment>
<dbReference type="GO" id="GO:0047274">
    <property type="term" value="F:galactinol-sucrose galactosyltransferase activity"/>
    <property type="evidence" value="ECO:0007669"/>
    <property type="project" value="UniProtKB-EC"/>
</dbReference>
<evidence type="ECO:0000256" key="1">
    <source>
        <dbReference type="ARBA" id="ARBA00007240"/>
    </source>
</evidence>
<sequence length="802" mass="88992">MAPSLTKNALDVMGLAVDDTSSQLPITLHGSNLLANGHPILTEVPLSVTATLSPFNKTKPSGCFLGFDADEPKSRHVVHIGKLIGIRFMSIFRFKVWWSTHWTGTTGNDVEHETQMMLLDKNDSGRPYVVILPLLEGPFRASLQPSHANDDHVDMCVESGSKRVSGSSFRSCLYMHVGDDPYSLVHESMKVVRAHLGTFKLLEEKDVPKIVDKLGWCTWDAFYLMVHPRGVWEGVKGLVEGGCPPGLVLIDDGWQSVCHDEDPVEGQESMTRISAGEQMPGRLISFHENYKFKDYEGASSKGMGGFIKDLKEEFGSVEHVYVWHALCGYWGGIRPRTNSPGMPEECRVINPKLSPGLERAMEDMAVDKIVRNGVGLVLPEVAHKLYEGMHSYLQSAGIDGVKVDVIHLLEMLCEDFGGRVELAKAYYKALTASMRKHFNGNGVIASMQHCNDFMYLGTEAIALGRVGIICILLSVICRSNLFLRIDTNVIGDDFWSETTAEADGTYWLQGCHMVHCAYNSLWMGNIIQPDWDMFQSTHPCAEFHAASRAISGGPIYISDSVGKHNFKLLKSMVLPDGSVLRCQHYALPAGDCLFEDPLHDGKTMLKIWNLNKCTGVLGAFNCQGGGWCSKSRRNKIFPDCSKSVTCFASPKDVEWNQGKNPISVQGVTIFAVYTFQQNKLKLLKPSEKVEIPLEPFSFELLTVSPVRVLRKKLIQFAPIGLVNMLNTGGAIDSVEVEEHEGNPSLVRIGVMGCGEMRMFASERPTACEIDGDGVKFDYFDKMVRVQVPWLTSSRSVLVDYLF</sequence>
<proteinExistence type="inferred from homology"/>
<dbReference type="InterPro" id="IPR017853">
    <property type="entry name" value="GH"/>
</dbReference>
<comment type="similarity">
    <text evidence="1">Belongs to the glycosyl hydrolases 36 family.</text>
</comment>
<dbReference type="EC" id="2.4.1.82" evidence="2"/>
<dbReference type="InterPro" id="IPR008811">
    <property type="entry name" value="Glycosyl_hydrolases_36"/>
</dbReference>
<gene>
    <name evidence="5" type="ORF">DVH24_008696</name>
</gene>
<dbReference type="InterPro" id="IPR013785">
    <property type="entry name" value="Aldolase_TIM"/>
</dbReference>
<evidence type="ECO:0000256" key="3">
    <source>
        <dbReference type="ARBA" id="ARBA00023277"/>
    </source>
</evidence>
<dbReference type="Proteomes" id="UP000290289">
    <property type="component" value="Chromosome 6"/>
</dbReference>
<reference evidence="5 6" key="1">
    <citation type="submission" date="2018-10" db="EMBL/GenBank/DDBJ databases">
        <title>A high-quality apple genome assembly.</title>
        <authorList>
            <person name="Hu J."/>
        </authorList>
    </citation>
    <scope>NUCLEOTIDE SEQUENCE [LARGE SCALE GENOMIC DNA]</scope>
    <source>
        <strain evidence="6">cv. HFTH1</strain>
        <tissue evidence="5">Young leaf</tissue>
    </source>
</reference>
<evidence type="ECO:0000256" key="2">
    <source>
        <dbReference type="ARBA" id="ARBA00012708"/>
    </source>
</evidence>
<protein>
    <recommendedName>
        <fullName evidence="2">galactinol--sucrose galactosyltransferase</fullName>
        <ecNumber evidence="2">2.4.1.82</ecNumber>
    </recommendedName>
</protein>
<dbReference type="SUPFAM" id="SSF51445">
    <property type="entry name" value="(Trans)glycosidases"/>
    <property type="match status" value="1"/>
</dbReference>
<dbReference type="Gene3D" id="3.20.20.70">
    <property type="entry name" value="Aldolase class I"/>
    <property type="match status" value="1"/>
</dbReference>
<evidence type="ECO:0000313" key="5">
    <source>
        <dbReference type="EMBL" id="RXH96192.1"/>
    </source>
</evidence>
<dbReference type="STRING" id="3750.A0A498JRI0"/>
<evidence type="ECO:0000256" key="4">
    <source>
        <dbReference type="ARBA" id="ARBA00049426"/>
    </source>
</evidence>
<comment type="catalytic activity">
    <reaction evidence="4">
        <text>alpha-D-galactosyl-(1-&gt;3)-1D-myo-inositol + sucrose = raffinose + myo-inositol</text>
        <dbReference type="Rhea" id="RHEA:20161"/>
        <dbReference type="ChEBI" id="CHEBI:16634"/>
        <dbReference type="ChEBI" id="CHEBI:17268"/>
        <dbReference type="ChEBI" id="CHEBI:17505"/>
        <dbReference type="ChEBI" id="CHEBI:17992"/>
        <dbReference type="EC" id="2.4.1.82"/>
    </reaction>
</comment>
<evidence type="ECO:0000313" key="6">
    <source>
        <dbReference type="Proteomes" id="UP000290289"/>
    </source>
</evidence>
<keyword evidence="6" id="KW-1185">Reference proteome</keyword>
<accession>A0A498JRI0</accession>
<organism evidence="5 6">
    <name type="scientific">Malus domestica</name>
    <name type="common">Apple</name>
    <name type="synonym">Pyrus malus</name>
    <dbReference type="NCBI Taxonomy" id="3750"/>
    <lineage>
        <taxon>Eukaryota</taxon>
        <taxon>Viridiplantae</taxon>
        <taxon>Streptophyta</taxon>
        <taxon>Embryophyta</taxon>
        <taxon>Tracheophyta</taxon>
        <taxon>Spermatophyta</taxon>
        <taxon>Magnoliopsida</taxon>
        <taxon>eudicotyledons</taxon>
        <taxon>Gunneridae</taxon>
        <taxon>Pentapetalae</taxon>
        <taxon>rosids</taxon>
        <taxon>fabids</taxon>
        <taxon>Rosales</taxon>
        <taxon>Rosaceae</taxon>
        <taxon>Amygdaloideae</taxon>
        <taxon>Maleae</taxon>
        <taxon>Malus</taxon>
    </lineage>
</organism>
<dbReference type="PANTHER" id="PTHR31268:SF37">
    <property type="entry name" value="GALACTINOL--SUCROSE GALACTOSYLTRANSFERASE"/>
    <property type="match status" value="1"/>
</dbReference>
<keyword evidence="3" id="KW-0119">Carbohydrate metabolism</keyword>
<name>A0A498JRI0_MALDO</name>
<dbReference type="PANTHER" id="PTHR31268">
    <property type="match status" value="1"/>
</dbReference>
<dbReference type="Pfam" id="PF05691">
    <property type="entry name" value="Raffinose_syn"/>
    <property type="match status" value="2"/>
</dbReference>
<dbReference type="EMBL" id="RDQH01000332">
    <property type="protein sequence ID" value="RXH96192.1"/>
    <property type="molecule type" value="Genomic_DNA"/>
</dbReference>